<evidence type="ECO:0000313" key="3">
    <source>
        <dbReference type="Proteomes" id="UP000249497"/>
    </source>
</evidence>
<evidence type="ECO:0000256" key="1">
    <source>
        <dbReference type="SAM" id="Phobius"/>
    </source>
</evidence>
<keyword evidence="3" id="KW-1185">Reference proteome</keyword>
<dbReference type="Proteomes" id="UP000249497">
    <property type="component" value="Unassembled WGS sequence"/>
</dbReference>
<name>A0A8T8WNQ8_ASPJA</name>
<keyword evidence="1" id="KW-0812">Transmembrane</keyword>
<dbReference type="RefSeq" id="XP_025523217.1">
    <property type="nucleotide sequence ID" value="XM_025666940.1"/>
</dbReference>
<organism evidence="2 3">
    <name type="scientific">Aspergillus japonicus CBS 114.51</name>
    <dbReference type="NCBI Taxonomy" id="1448312"/>
    <lineage>
        <taxon>Eukaryota</taxon>
        <taxon>Fungi</taxon>
        <taxon>Dikarya</taxon>
        <taxon>Ascomycota</taxon>
        <taxon>Pezizomycotina</taxon>
        <taxon>Eurotiomycetes</taxon>
        <taxon>Eurotiomycetidae</taxon>
        <taxon>Eurotiales</taxon>
        <taxon>Aspergillaceae</taxon>
        <taxon>Aspergillus</taxon>
        <taxon>Aspergillus subgen. Circumdati</taxon>
    </lineage>
</organism>
<keyword evidence="1" id="KW-0472">Membrane</keyword>
<sequence length="71" mass="8214">MVFQIHHYSSVPIFLSYIQCYIMCFAKVRAVAAKSIKHNREMLTRAPESYQIELHAQGLTEEDKEKGKIGQ</sequence>
<accession>A0A8T8WNQ8</accession>
<protein>
    <submittedName>
        <fullName evidence="2">Uncharacterized protein</fullName>
    </submittedName>
</protein>
<evidence type="ECO:0000313" key="2">
    <source>
        <dbReference type="EMBL" id="RAH77323.1"/>
    </source>
</evidence>
<proteinExistence type="predicted"/>
<dbReference type="AlphaFoldDB" id="A0A8T8WNQ8"/>
<feature type="transmembrane region" description="Helical" evidence="1">
    <location>
        <begin position="12"/>
        <end position="32"/>
    </location>
</feature>
<dbReference type="GeneID" id="37170632"/>
<reference evidence="2 3" key="1">
    <citation type="submission" date="2018-02" db="EMBL/GenBank/DDBJ databases">
        <title>The genomes of Aspergillus section Nigri reveals drivers in fungal speciation.</title>
        <authorList>
            <consortium name="DOE Joint Genome Institute"/>
            <person name="Vesth T.C."/>
            <person name="Nybo J."/>
            <person name="Theobald S."/>
            <person name="Brandl J."/>
            <person name="Frisvad J.C."/>
            <person name="Nielsen K.F."/>
            <person name="Lyhne E.K."/>
            <person name="Kogle M.E."/>
            <person name="Kuo A."/>
            <person name="Riley R."/>
            <person name="Clum A."/>
            <person name="Nolan M."/>
            <person name="Lipzen A."/>
            <person name="Salamov A."/>
            <person name="Henrissat B."/>
            <person name="Wiebenga A."/>
            <person name="De vries R.P."/>
            <person name="Grigoriev I.V."/>
            <person name="Mortensen U.H."/>
            <person name="Andersen M.R."/>
            <person name="Baker S.E."/>
        </authorList>
    </citation>
    <scope>NUCLEOTIDE SEQUENCE [LARGE SCALE GENOMIC DNA]</scope>
    <source>
        <strain evidence="2 3">CBS 114.51</strain>
    </source>
</reference>
<dbReference type="EMBL" id="KZ824845">
    <property type="protein sequence ID" value="RAH77323.1"/>
    <property type="molecule type" value="Genomic_DNA"/>
</dbReference>
<keyword evidence="1" id="KW-1133">Transmembrane helix</keyword>
<gene>
    <name evidence="2" type="ORF">BO86DRAFT_224555</name>
</gene>